<evidence type="ECO:0000313" key="3">
    <source>
        <dbReference type="Proteomes" id="UP001142400"/>
    </source>
</evidence>
<comment type="caution">
    <text evidence="2">The sequence shown here is derived from an EMBL/GenBank/DDBJ whole genome shotgun (WGS) entry which is preliminary data.</text>
</comment>
<dbReference type="RefSeq" id="WP_257636598.1">
    <property type="nucleotide sequence ID" value="NZ_JANIIC010000173.1"/>
</dbReference>
<feature type="transmembrane region" description="Helical" evidence="1">
    <location>
        <begin position="28"/>
        <end position="47"/>
    </location>
</feature>
<keyword evidence="1" id="KW-0472">Membrane</keyword>
<name>A0A9X2M7N6_STRMQ</name>
<gene>
    <name evidence="2" type="ORF">NQU54_48225</name>
</gene>
<keyword evidence="1" id="KW-1133">Transmembrane helix</keyword>
<proteinExistence type="predicted"/>
<dbReference type="Proteomes" id="UP001142400">
    <property type="component" value="Unassembled WGS sequence"/>
</dbReference>
<sequence>MAVLLPEPVPSEGCGHSASVPAASAGVALARLLLLVVILTALIVLLARGVPLADAISIIGVGGLFASELRNRLL</sequence>
<accession>A0A9X2M7N6</accession>
<keyword evidence="1" id="KW-0812">Transmembrane</keyword>
<keyword evidence="3" id="KW-1185">Reference proteome</keyword>
<reference evidence="2" key="1">
    <citation type="submission" date="2022-06" db="EMBL/GenBank/DDBJ databases">
        <title>WGS of actinobacteria.</title>
        <authorList>
            <person name="Thawai C."/>
        </authorList>
    </citation>
    <scope>NUCLEOTIDE SEQUENCE</scope>
    <source>
        <strain evidence="2">DSM 42010</strain>
    </source>
</reference>
<dbReference type="AlphaFoldDB" id="A0A9X2M7N6"/>
<evidence type="ECO:0000313" key="2">
    <source>
        <dbReference type="EMBL" id="MCQ8836573.1"/>
    </source>
</evidence>
<organism evidence="2 3">
    <name type="scientific">Streptomyces malaysiensis subsp. samsunensis</name>
    <dbReference type="NCBI Taxonomy" id="459658"/>
    <lineage>
        <taxon>Bacteria</taxon>
        <taxon>Bacillati</taxon>
        <taxon>Actinomycetota</taxon>
        <taxon>Actinomycetes</taxon>
        <taxon>Kitasatosporales</taxon>
        <taxon>Streptomycetaceae</taxon>
        <taxon>Streptomyces</taxon>
        <taxon>Streptomyces violaceusniger group</taxon>
    </lineage>
</organism>
<protein>
    <submittedName>
        <fullName evidence="2">Uncharacterized protein</fullName>
    </submittedName>
</protein>
<dbReference type="EMBL" id="JANIIC010000173">
    <property type="protein sequence ID" value="MCQ8836573.1"/>
    <property type="molecule type" value="Genomic_DNA"/>
</dbReference>
<evidence type="ECO:0000256" key="1">
    <source>
        <dbReference type="SAM" id="Phobius"/>
    </source>
</evidence>